<evidence type="ECO:0000256" key="2">
    <source>
        <dbReference type="ARBA" id="ARBA00008096"/>
    </source>
</evidence>
<dbReference type="OrthoDB" id="15490at2759"/>
<gene>
    <name evidence="7" type="ORF">PROFUN_07946</name>
</gene>
<dbReference type="PANTHER" id="PTHR13144">
    <property type="entry name" value="TEX261 PROTEIN"/>
    <property type="match status" value="1"/>
</dbReference>
<keyword evidence="8" id="KW-1185">Reference proteome</keyword>
<evidence type="ECO:0000256" key="3">
    <source>
        <dbReference type="ARBA" id="ARBA00022692"/>
    </source>
</evidence>
<sequence>MGEYVEEYTVWTKKVLRICIFVILGLHLLLFFSELPAREILIGIVAHIFYLLLLKDFPFISVKSPIFLSSAALLAFNHAMWFFYFSSHLHDFNHMLALFVTCIWFVPFIYIISISANDNTLPYGIISSSGEEMNDDSYGGRKRGKRMSTFMSILNFLKKKKDDYIPSFSSRNTQKLY</sequence>
<protein>
    <recommendedName>
        <fullName evidence="9">Protein TEX261</fullName>
    </recommendedName>
</protein>
<feature type="transmembrane region" description="Helical" evidence="6">
    <location>
        <begin position="15"/>
        <end position="33"/>
    </location>
</feature>
<dbReference type="InParanoid" id="A0A2P6NL79"/>
<evidence type="ECO:0008006" key="9">
    <source>
        <dbReference type="Google" id="ProtNLM"/>
    </source>
</evidence>
<accession>A0A2P6NL79</accession>
<feature type="transmembrane region" description="Helical" evidence="6">
    <location>
        <begin position="66"/>
        <end position="84"/>
    </location>
</feature>
<keyword evidence="3 6" id="KW-0812">Transmembrane</keyword>
<comment type="similarity">
    <text evidence="2">Belongs to the SVP26 family.</text>
</comment>
<dbReference type="Proteomes" id="UP000241769">
    <property type="component" value="Unassembled WGS sequence"/>
</dbReference>
<comment type="caution">
    <text evidence="7">The sequence shown here is derived from an EMBL/GenBank/DDBJ whole genome shotgun (WGS) entry which is preliminary data.</text>
</comment>
<dbReference type="FunCoup" id="A0A2P6NL79">
    <property type="interactions" value="99"/>
</dbReference>
<comment type="subcellular location">
    <subcellularLocation>
        <location evidence="1">Membrane</location>
        <topology evidence="1">Multi-pass membrane protein</topology>
    </subcellularLocation>
</comment>
<name>A0A2P6NL79_9EUKA</name>
<keyword evidence="5 6" id="KW-0472">Membrane</keyword>
<organism evidence="7 8">
    <name type="scientific">Planoprotostelium fungivorum</name>
    <dbReference type="NCBI Taxonomy" id="1890364"/>
    <lineage>
        <taxon>Eukaryota</taxon>
        <taxon>Amoebozoa</taxon>
        <taxon>Evosea</taxon>
        <taxon>Variosea</taxon>
        <taxon>Cavosteliida</taxon>
        <taxon>Cavosteliaceae</taxon>
        <taxon>Planoprotostelium</taxon>
    </lineage>
</organism>
<feature type="transmembrane region" description="Helical" evidence="6">
    <location>
        <begin position="96"/>
        <end position="116"/>
    </location>
</feature>
<keyword evidence="4 6" id="KW-1133">Transmembrane helix</keyword>
<dbReference type="GO" id="GO:0005789">
    <property type="term" value="C:endoplasmic reticulum membrane"/>
    <property type="evidence" value="ECO:0007669"/>
    <property type="project" value="TreeGrafter"/>
</dbReference>
<dbReference type="GO" id="GO:0030134">
    <property type="term" value="C:COPII-coated ER to Golgi transport vesicle"/>
    <property type="evidence" value="ECO:0007669"/>
    <property type="project" value="TreeGrafter"/>
</dbReference>
<evidence type="ECO:0000256" key="4">
    <source>
        <dbReference type="ARBA" id="ARBA00022989"/>
    </source>
</evidence>
<proteinExistence type="inferred from homology"/>
<dbReference type="InterPro" id="IPR007277">
    <property type="entry name" value="Svp26/Tex261"/>
</dbReference>
<feature type="transmembrane region" description="Helical" evidence="6">
    <location>
        <begin position="40"/>
        <end position="60"/>
    </location>
</feature>
<dbReference type="EMBL" id="MDYQ01000058">
    <property type="protein sequence ID" value="PRP84696.1"/>
    <property type="molecule type" value="Genomic_DNA"/>
</dbReference>
<dbReference type="Pfam" id="PF04148">
    <property type="entry name" value="Erv26"/>
    <property type="match status" value="1"/>
</dbReference>
<evidence type="ECO:0000313" key="7">
    <source>
        <dbReference type="EMBL" id="PRP84696.1"/>
    </source>
</evidence>
<dbReference type="GO" id="GO:0006888">
    <property type="term" value="P:endoplasmic reticulum to Golgi vesicle-mediated transport"/>
    <property type="evidence" value="ECO:0007669"/>
    <property type="project" value="InterPro"/>
</dbReference>
<evidence type="ECO:0000256" key="1">
    <source>
        <dbReference type="ARBA" id="ARBA00004141"/>
    </source>
</evidence>
<dbReference type="GO" id="GO:0097020">
    <property type="term" value="F:COPII receptor activity"/>
    <property type="evidence" value="ECO:0007669"/>
    <property type="project" value="InterPro"/>
</dbReference>
<evidence type="ECO:0000256" key="6">
    <source>
        <dbReference type="SAM" id="Phobius"/>
    </source>
</evidence>
<dbReference type="GO" id="GO:0000139">
    <property type="term" value="C:Golgi membrane"/>
    <property type="evidence" value="ECO:0007669"/>
    <property type="project" value="TreeGrafter"/>
</dbReference>
<dbReference type="AlphaFoldDB" id="A0A2P6NL79"/>
<reference evidence="7 8" key="1">
    <citation type="journal article" date="2018" name="Genome Biol. Evol.">
        <title>Multiple Roots of Fruiting Body Formation in Amoebozoa.</title>
        <authorList>
            <person name="Hillmann F."/>
            <person name="Forbes G."/>
            <person name="Novohradska S."/>
            <person name="Ferling I."/>
            <person name="Riege K."/>
            <person name="Groth M."/>
            <person name="Westermann M."/>
            <person name="Marz M."/>
            <person name="Spaller T."/>
            <person name="Winckler T."/>
            <person name="Schaap P."/>
            <person name="Glockner G."/>
        </authorList>
    </citation>
    <scope>NUCLEOTIDE SEQUENCE [LARGE SCALE GENOMIC DNA]</scope>
    <source>
        <strain evidence="7 8">Jena</strain>
    </source>
</reference>
<dbReference type="PANTHER" id="PTHR13144:SF0">
    <property type="entry name" value="PROTEIN TEX261"/>
    <property type="match status" value="1"/>
</dbReference>
<evidence type="ECO:0000313" key="8">
    <source>
        <dbReference type="Proteomes" id="UP000241769"/>
    </source>
</evidence>
<evidence type="ECO:0000256" key="5">
    <source>
        <dbReference type="ARBA" id="ARBA00023136"/>
    </source>
</evidence>